<dbReference type="NCBIfam" id="TIGR02251">
    <property type="entry name" value="HIF-SF_euk"/>
    <property type="match status" value="1"/>
</dbReference>
<feature type="region of interest" description="Disordered" evidence="1">
    <location>
        <begin position="17"/>
        <end position="77"/>
    </location>
</feature>
<feature type="region of interest" description="Disordered" evidence="1">
    <location>
        <begin position="133"/>
        <end position="159"/>
    </location>
</feature>
<dbReference type="OrthoDB" id="277011at2759"/>
<dbReference type="Proteomes" id="UP001140094">
    <property type="component" value="Unassembled WGS sequence"/>
</dbReference>
<dbReference type="InterPro" id="IPR036412">
    <property type="entry name" value="HAD-like_sf"/>
</dbReference>
<sequence length="672" mass="73192">MVCTRLVERGQLLLSRAHSSSRKNGRQERVLSSQNDSSATALQSNAAADATSSTRATSSRPSPAAPVPAPSQHNNKGAADFRLQGLRCATPPAALTNSLPVINRHGVEDAVTEAPPARPIHRQRRAKLIRDPTNTCHRPRNHPSRLTQSMDFERSPRAEQRRNVLSQLFTCCTPVTGLFRRGTSYGTMQSDANRQSSSEQQHQPTRQLSEEEEGARQRLSSNDDYDSIHERAGEHQQQRRLLGQVRGSPSATDTAVAVGSLDDHTTASSKAPSTPSDGPKYIGPPDDTDDAAESDWLLSRSDKDPDSVDADDLPSPGSGMPGIGAGLATRAAHSASPQGSDPGAYNTASSEFDTEAGDSVYRTPPTSLGDIAKSSASAQRNGSALAQNSRRSSRSGLGDEQDQQVVPSETPANTMNKLYLGDETYEHVPRRLTVESSSADPESIGEDEFETDEEIGLRAEISSPPGNVATESSERLVTHVENQFLLPPLAQSLKGRKCLVLDLDETLVHSSFREVEQPDYVVPVVLEGQEHSVYVVKRPGVDEFISVMGQYYEVVVFTASLAMYADPVLDLLDKKKVMHHRLFRESCNLYNGNYVKDLSRLGRDITQSIIIDNSPASYAFHPNNAIGISTWLNDQMDTELRDLIPFLIDLTTVDDVSAVLSLTHNHASFAHD</sequence>
<dbReference type="FunFam" id="3.40.50.1000:FF:000093">
    <property type="entry name" value="NLI interacting factor-like phosphatase family protein"/>
    <property type="match status" value="1"/>
</dbReference>
<dbReference type="InterPro" id="IPR004274">
    <property type="entry name" value="FCP1_dom"/>
</dbReference>
<dbReference type="PROSITE" id="PS50969">
    <property type="entry name" value="FCP1"/>
    <property type="match status" value="1"/>
</dbReference>
<feature type="domain" description="FCP1 homology" evidence="2">
    <location>
        <begin position="492"/>
        <end position="650"/>
    </location>
</feature>
<gene>
    <name evidence="3" type="ORF">H4R20_005529</name>
</gene>
<feature type="compositionally biased region" description="Polar residues" evidence="1">
    <location>
        <begin position="374"/>
        <end position="390"/>
    </location>
</feature>
<dbReference type="Pfam" id="PF03031">
    <property type="entry name" value="NIF"/>
    <property type="match status" value="1"/>
</dbReference>
<proteinExistence type="predicted"/>
<feature type="compositionally biased region" description="Polar residues" evidence="1">
    <location>
        <begin position="403"/>
        <end position="415"/>
    </location>
</feature>
<organism evidence="3 4">
    <name type="scientific">Coemansia guatemalensis</name>
    <dbReference type="NCBI Taxonomy" id="2761395"/>
    <lineage>
        <taxon>Eukaryota</taxon>
        <taxon>Fungi</taxon>
        <taxon>Fungi incertae sedis</taxon>
        <taxon>Zoopagomycota</taxon>
        <taxon>Kickxellomycotina</taxon>
        <taxon>Kickxellomycetes</taxon>
        <taxon>Kickxellales</taxon>
        <taxon>Kickxellaceae</taxon>
        <taxon>Coemansia</taxon>
    </lineage>
</organism>
<reference evidence="3" key="1">
    <citation type="submission" date="2022-07" db="EMBL/GenBank/DDBJ databases">
        <title>Phylogenomic reconstructions and comparative analyses of Kickxellomycotina fungi.</title>
        <authorList>
            <person name="Reynolds N.K."/>
            <person name="Stajich J.E."/>
            <person name="Barry K."/>
            <person name="Grigoriev I.V."/>
            <person name="Crous P."/>
            <person name="Smith M.E."/>
        </authorList>
    </citation>
    <scope>NUCLEOTIDE SEQUENCE</scope>
    <source>
        <strain evidence="3">NRRL 1565</strain>
    </source>
</reference>
<feature type="compositionally biased region" description="Polar residues" evidence="1">
    <location>
        <begin position="184"/>
        <end position="207"/>
    </location>
</feature>
<dbReference type="GO" id="GO:0016791">
    <property type="term" value="F:phosphatase activity"/>
    <property type="evidence" value="ECO:0007669"/>
    <property type="project" value="InterPro"/>
</dbReference>
<dbReference type="SMART" id="SM00577">
    <property type="entry name" value="CPDc"/>
    <property type="match status" value="1"/>
</dbReference>
<dbReference type="InterPro" id="IPR023214">
    <property type="entry name" value="HAD_sf"/>
</dbReference>
<evidence type="ECO:0000313" key="4">
    <source>
        <dbReference type="Proteomes" id="UP001140094"/>
    </source>
</evidence>
<feature type="compositionally biased region" description="Basic and acidic residues" evidence="1">
    <location>
        <begin position="226"/>
        <end position="237"/>
    </location>
</feature>
<feature type="compositionally biased region" description="Polar residues" evidence="1">
    <location>
        <begin position="30"/>
        <end position="45"/>
    </location>
</feature>
<name>A0A9W8HXQ8_9FUNG</name>
<evidence type="ECO:0000256" key="1">
    <source>
        <dbReference type="SAM" id="MobiDB-lite"/>
    </source>
</evidence>
<evidence type="ECO:0000313" key="3">
    <source>
        <dbReference type="EMBL" id="KAJ2796436.1"/>
    </source>
</evidence>
<feature type="region of interest" description="Disordered" evidence="1">
    <location>
        <begin position="180"/>
        <end position="415"/>
    </location>
</feature>
<keyword evidence="4" id="KW-1185">Reference proteome</keyword>
<dbReference type="CDD" id="cd07521">
    <property type="entry name" value="HAD_FCP1-like"/>
    <property type="match status" value="1"/>
</dbReference>
<feature type="compositionally biased region" description="Low complexity" evidence="1">
    <location>
        <begin position="46"/>
        <end position="62"/>
    </location>
</feature>
<dbReference type="InterPro" id="IPR050365">
    <property type="entry name" value="TIM50"/>
</dbReference>
<feature type="compositionally biased region" description="Low complexity" evidence="1">
    <location>
        <begin position="266"/>
        <end position="276"/>
    </location>
</feature>
<accession>A0A9W8HXQ8</accession>
<dbReference type="SUPFAM" id="SSF56784">
    <property type="entry name" value="HAD-like"/>
    <property type="match status" value="1"/>
</dbReference>
<dbReference type="PANTHER" id="PTHR12210">
    <property type="entry name" value="DULLARD PROTEIN PHOSPHATASE"/>
    <property type="match status" value="1"/>
</dbReference>
<evidence type="ECO:0000259" key="2">
    <source>
        <dbReference type="PROSITE" id="PS50969"/>
    </source>
</evidence>
<protein>
    <recommendedName>
        <fullName evidence="2">FCP1 homology domain-containing protein</fullName>
    </recommendedName>
</protein>
<dbReference type="Gene3D" id="3.40.50.1000">
    <property type="entry name" value="HAD superfamily/HAD-like"/>
    <property type="match status" value="1"/>
</dbReference>
<dbReference type="EMBL" id="JANBUO010001901">
    <property type="protein sequence ID" value="KAJ2796436.1"/>
    <property type="molecule type" value="Genomic_DNA"/>
</dbReference>
<dbReference type="AlphaFoldDB" id="A0A9W8HXQ8"/>
<dbReference type="InterPro" id="IPR011948">
    <property type="entry name" value="Dullard_phosphatase"/>
</dbReference>
<comment type="caution">
    <text evidence="3">The sequence shown here is derived from an EMBL/GenBank/DDBJ whole genome shotgun (WGS) entry which is preliminary data.</text>
</comment>